<comment type="caution">
    <text evidence="1">The sequence shown here is derived from an EMBL/GenBank/DDBJ whole genome shotgun (WGS) entry which is preliminary data.</text>
</comment>
<organism evidence="1 2">
    <name type="scientific">Zalaria obscura</name>
    <dbReference type="NCBI Taxonomy" id="2024903"/>
    <lineage>
        <taxon>Eukaryota</taxon>
        <taxon>Fungi</taxon>
        <taxon>Dikarya</taxon>
        <taxon>Ascomycota</taxon>
        <taxon>Pezizomycotina</taxon>
        <taxon>Dothideomycetes</taxon>
        <taxon>Dothideomycetidae</taxon>
        <taxon>Dothideales</taxon>
        <taxon>Zalariaceae</taxon>
        <taxon>Zalaria</taxon>
    </lineage>
</organism>
<sequence length="72" mass="8078">MKPWLRIISRDSSGQNSTICGRCLRAEKWLSHGRRPYTNAAKSHAKKSTGPQNVPASNRGNRDKLLQRVCST</sequence>
<dbReference type="EMBL" id="JAMKPW020000016">
    <property type="protein sequence ID" value="KAK8210202.1"/>
    <property type="molecule type" value="Genomic_DNA"/>
</dbReference>
<protein>
    <submittedName>
        <fullName evidence="1">Uncharacterized protein</fullName>
    </submittedName>
</protein>
<reference evidence="1" key="1">
    <citation type="submission" date="2024-02" db="EMBL/GenBank/DDBJ databases">
        <title>Metagenome Assembled Genome of Zalaria obscura JY119.</title>
        <authorList>
            <person name="Vighnesh L."/>
            <person name="Jagadeeshwari U."/>
            <person name="Venkata Ramana C."/>
            <person name="Sasikala C."/>
        </authorList>
    </citation>
    <scope>NUCLEOTIDE SEQUENCE</scope>
    <source>
        <strain evidence="1">JY119</strain>
    </source>
</reference>
<gene>
    <name evidence="1" type="ORF">M8818_003690</name>
</gene>
<accession>A0ACC3SH22</accession>
<evidence type="ECO:0000313" key="1">
    <source>
        <dbReference type="EMBL" id="KAK8210202.1"/>
    </source>
</evidence>
<evidence type="ECO:0000313" key="2">
    <source>
        <dbReference type="Proteomes" id="UP001320706"/>
    </source>
</evidence>
<keyword evidence="2" id="KW-1185">Reference proteome</keyword>
<name>A0ACC3SH22_9PEZI</name>
<dbReference type="Proteomes" id="UP001320706">
    <property type="component" value="Unassembled WGS sequence"/>
</dbReference>
<proteinExistence type="predicted"/>